<feature type="domain" description="RimM N-terminal" evidence="6">
    <location>
        <begin position="7"/>
        <end position="87"/>
    </location>
</feature>
<evidence type="ECO:0000256" key="5">
    <source>
        <dbReference type="HAMAP-Rule" id="MF_00014"/>
    </source>
</evidence>
<evidence type="ECO:0000256" key="1">
    <source>
        <dbReference type="ARBA" id="ARBA00022490"/>
    </source>
</evidence>
<organism evidence="8 9">
    <name type="scientific">Eubacterium segne</name>
    <dbReference type="NCBI Taxonomy" id="2763045"/>
    <lineage>
        <taxon>Bacteria</taxon>
        <taxon>Bacillati</taxon>
        <taxon>Bacillota</taxon>
        <taxon>Clostridia</taxon>
        <taxon>Eubacteriales</taxon>
        <taxon>Eubacteriaceae</taxon>
        <taxon>Eubacterium</taxon>
    </lineage>
</organism>
<dbReference type="Gene3D" id="2.40.30.60">
    <property type="entry name" value="RimM"/>
    <property type="match status" value="1"/>
</dbReference>
<dbReference type="Pfam" id="PF24986">
    <property type="entry name" value="PRC_RimM"/>
    <property type="match status" value="1"/>
</dbReference>
<dbReference type="SUPFAM" id="SSF50346">
    <property type="entry name" value="PRC-barrel domain"/>
    <property type="match status" value="1"/>
</dbReference>
<dbReference type="SUPFAM" id="SSF50447">
    <property type="entry name" value="Translation proteins"/>
    <property type="match status" value="1"/>
</dbReference>
<evidence type="ECO:0000256" key="3">
    <source>
        <dbReference type="ARBA" id="ARBA00022552"/>
    </source>
</evidence>
<name>A0ABR7F2Z8_9FIRM</name>
<evidence type="ECO:0000259" key="6">
    <source>
        <dbReference type="Pfam" id="PF01782"/>
    </source>
</evidence>
<dbReference type="EMBL" id="JACOOZ010000005">
    <property type="protein sequence ID" value="MBC5667983.1"/>
    <property type="molecule type" value="Genomic_DNA"/>
</dbReference>
<keyword evidence="1 5" id="KW-0963">Cytoplasm</keyword>
<dbReference type="PANTHER" id="PTHR33692">
    <property type="entry name" value="RIBOSOME MATURATION FACTOR RIMM"/>
    <property type="match status" value="1"/>
</dbReference>
<accession>A0ABR7F2Z8</accession>
<dbReference type="Proteomes" id="UP000597877">
    <property type="component" value="Unassembled WGS sequence"/>
</dbReference>
<dbReference type="RefSeq" id="WP_118588641.1">
    <property type="nucleotide sequence ID" value="NZ_JACOOZ010000005.1"/>
</dbReference>
<reference evidence="8 9" key="1">
    <citation type="submission" date="2020-08" db="EMBL/GenBank/DDBJ databases">
        <title>Genome public.</title>
        <authorList>
            <person name="Liu C."/>
            <person name="Sun Q."/>
        </authorList>
    </citation>
    <scope>NUCLEOTIDE SEQUENCE [LARGE SCALE GENOMIC DNA]</scope>
    <source>
        <strain evidence="8 9">BX4</strain>
    </source>
</reference>
<sequence>MEKYLRVGVITSTHGVHGEVKVYPTTDDVRRFDYLKDVVLDTKKGYMELQVTGVKYFKNMVILRFKQFDNVDQVIPYKGMDLLVTRENAVPLEEGEYFIVDMVGCKIITDEGEDFGELVDVMQTGANDVYVVKTHEGKEVLLPAIDECVLEKNIENKVIKVHIMKGLLD</sequence>
<keyword evidence="2 5" id="KW-0690">Ribosome biogenesis</keyword>
<dbReference type="InterPro" id="IPR002676">
    <property type="entry name" value="RimM_N"/>
</dbReference>
<comment type="similarity">
    <text evidence="5">Belongs to the RimM family.</text>
</comment>
<keyword evidence="9" id="KW-1185">Reference proteome</keyword>
<protein>
    <recommendedName>
        <fullName evidence="5">Ribosome maturation factor RimM</fullName>
    </recommendedName>
</protein>
<comment type="domain">
    <text evidence="5">The PRC barrel domain binds ribosomal protein uS19.</text>
</comment>
<gene>
    <name evidence="5 8" type="primary">rimM</name>
    <name evidence="8" type="ORF">H8S00_08320</name>
</gene>
<dbReference type="NCBIfam" id="TIGR02273">
    <property type="entry name" value="16S_RimM"/>
    <property type="match status" value="1"/>
</dbReference>
<dbReference type="InterPro" id="IPR011033">
    <property type="entry name" value="PRC_barrel-like_sf"/>
</dbReference>
<evidence type="ECO:0000256" key="2">
    <source>
        <dbReference type="ARBA" id="ARBA00022517"/>
    </source>
</evidence>
<dbReference type="Pfam" id="PF01782">
    <property type="entry name" value="RimM"/>
    <property type="match status" value="1"/>
</dbReference>
<proteinExistence type="inferred from homology"/>
<comment type="function">
    <text evidence="5">An accessory protein needed during the final step in the assembly of 30S ribosomal subunit, possibly for assembly of the head region. Essential for efficient processing of 16S rRNA. May be needed both before and after RbfA during the maturation of 16S rRNA. It has affinity for free ribosomal 30S subunits but not for 70S ribosomes.</text>
</comment>
<dbReference type="PANTHER" id="PTHR33692:SF1">
    <property type="entry name" value="RIBOSOME MATURATION FACTOR RIMM"/>
    <property type="match status" value="1"/>
</dbReference>
<keyword evidence="3 5" id="KW-0698">rRNA processing</keyword>
<dbReference type="InterPro" id="IPR009000">
    <property type="entry name" value="Transl_B-barrel_sf"/>
</dbReference>
<evidence type="ECO:0000313" key="8">
    <source>
        <dbReference type="EMBL" id="MBC5667983.1"/>
    </source>
</evidence>
<dbReference type="HAMAP" id="MF_00014">
    <property type="entry name" value="Ribosome_mat_RimM"/>
    <property type="match status" value="1"/>
</dbReference>
<comment type="subcellular location">
    <subcellularLocation>
        <location evidence="5">Cytoplasm</location>
    </subcellularLocation>
</comment>
<feature type="domain" description="Ribosome maturation factor RimM PRC barrel" evidence="7">
    <location>
        <begin position="100"/>
        <end position="166"/>
    </location>
</feature>
<comment type="subunit">
    <text evidence="5">Binds ribosomal protein uS19.</text>
</comment>
<evidence type="ECO:0000259" key="7">
    <source>
        <dbReference type="Pfam" id="PF24986"/>
    </source>
</evidence>
<dbReference type="InterPro" id="IPR056792">
    <property type="entry name" value="PRC_RimM"/>
</dbReference>
<dbReference type="InterPro" id="IPR011961">
    <property type="entry name" value="RimM"/>
</dbReference>
<keyword evidence="4 5" id="KW-0143">Chaperone</keyword>
<dbReference type="Gene3D" id="2.30.30.240">
    <property type="entry name" value="PRC-barrel domain"/>
    <property type="match status" value="1"/>
</dbReference>
<dbReference type="InterPro" id="IPR036976">
    <property type="entry name" value="RimM_N_sf"/>
</dbReference>
<evidence type="ECO:0000256" key="4">
    <source>
        <dbReference type="ARBA" id="ARBA00023186"/>
    </source>
</evidence>
<comment type="caution">
    <text evidence="8">The sequence shown here is derived from an EMBL/GenBank/DDBJ whole genome shotgun (WGS) entry which is preliminary data.</text>
</comment>
<evidence type="ECO:0000313" key="9">
    <source>
        <dbReference type="Proteomes" id="UP000597877"/>
    </source>
</evidence>